<feature type="domain" description="Flagellar assembly protein FliH/Type III secretion system HrpE" evidence="7">
    <location>
        <begin position="71"/>
        <end position="190"/>
    </location>
</feature>
<evidence type="ECO:0000256" key="5">
    <source>
        <dbReference type="ARBA" id="ARBA00022927"/>
    </source>
</evidence>
<dbReference type="PANTHER" id="PTHR34982">
    <property type="entry name" value="YOP PROTEINS TRANSLOCATION PROTEIN L"/>
    <property type="match status" value="1"/>
</dbReference>
<evidence type="ECO:0000256" key="1">
    <source>
        <dbReference type="ARBA" id="ARBA00003041"/>
    </source>
</evidence>
<protein>
    <recommendedName>
        <fullName evidence="7">Flagellar assembly protein FliH/Type III secretion system HrpE domain-containing protein</fullName>
    </recommendedName>
</protein>
<evidence type="ECO:0000256" key="3">
    <source>
        <dbReference type="ARBA" id="ARBA00022448"/>
    </source>
</evidence>
<evidence type="ECO:0000313" key="8">
    <source>
        <dbReference type="EMBL" id="GAA3863514.1"/>
    </source>
</evidence>
<keyword evidence="9" id="KW-1185">Reference proteome</keyword>
<dbReference type="RefSeq" id="WP_345061832.1">
    <property type="nucleotide sequence ID" value="NZ_BAABCN010000002.1"/>
</dbReference>
<sequence length="201" mass="21215">MSSSAFTAVRFPTIHNADAEREQAAARHRGHSAGYAEGMRAAERAFAVTVAEHEARVAAERERDLATVAEAVAVLTAAAHALDARLLPVITSVEDSLAAAGLDLAEAIIGAELQSGETSARAALRRAFDHPDVREATSIRLHPGDLDLLTEADRRAGGVELRADQSLARGDAIVDLPVGLLDARISTALARARRELDGTSR</sequence>
<comment type="similarity">
    <text evidence="2">Belongs to the FliH family.</text>
</comment>
<name>A0ABP7K2K8_9MICO</name>
<reference evidence="9" key="1">
    <citation type="journal article" date="2019" name="Int. J. Syst. Evol. Microbiol.">
        <title>The Global Catalogue of Microorganisms (GCM) 10K type strain sequencing project: providing services to taxonomists for standard genome sequencing and annotation.</title>
        <authorList>
            <consortium name="The Broad Institute Genomics Platform"/>
            <consortium name="The Broad Institute Genome Sequencing Center for Infectious Disease"/>
            <person name="Wu L."/>
            <person name="Ma J."/>
        </authorList>
    </citation>
    <scope>NUCLEOTIDE SEQUENCE [LARGE SCALE GENOMIC DNA]</scope>
    <source>
        <strain evidence="9">JCM 17021</strain>
    </source>
</reference>
<keyword evidence="4" id="KW-1005">Bacterial flagellum biogenesis</keyword>
<evidence type="ECO:0000256" key="4">
    <source>
        <dbReference type="ARBA" id="ARBA00022795"/>
    </source>
</evidence>
<comment type="caution">
    <text evidence="8">The sequence shown here is derived from an EMBL/GenBank/DDBJ whole genome shotgun (WGS) entry which is preliminary data.</text>
</comment>
<proteinExistence type="inferred from homology"/>
<gene>
    <name evidence="8" type="ORF">GCM10022381_04380</name>
</gene>
<organism evidence="8 9">
    <name type="scientific">Leifsonia kafniensis</name>
    <dbReference type="NCBI Taxonomy" id="475957"/>
    <lineage>
        <taxon>Bacteria</taxon>
        <taxon>Bacillati</taxon>
        <taxon>Actinomycetota</taxon>
        <taxon>Actinomycetes</taxon>
        <taxon>Micrococcales</taxon>
        <taxon>Microbacteriaceae</taxon>
        <taxon>Leifsonia</taxon>
    </lineage>
</organism>
<evidence type="ECO:0000256" key="2">
    <source>
        <dbReference type="ARBA" id="ARBA00006602"/>
    </source>
</evidence>
<dbReference type="EMBL" id="BAABCN010000002">
    <property type="protein sequence ID" value="GAA3863514.1"/>
    <property type="molecule type" value="Genomic_DNA"/>
</dbReference>
<dbReference type="Proteomes" id="UP001501803">
    <property type="component" value="Unassembled WGS sequence"/>
</dbReference>
<keyword evidence="5" id="KW-0653">Protein transport</keyword>
<dbReference type="PANTHER" id="PTHR34982:SF1">
    <property type="entry name" value="FLAGELLAR ASSEMBLY PROTEIN FLIH"/>
    <property type="match status" value="1"/>
</dbReference>
<keyword evidence="3" id="KW-0813">Transport</keyword>
<keyword evidence="6" id="KW-1006">Bacterial flagellum protein export</keyword>
<accession>A0ABP7K2K8</accession>
<comment type="function">
    <text evidence="1">Needed for flagellar regrowth and assembly.</text>
</comment>
<dbReference type="InterPro" id="IPR051472">
    <property type="entry name" value="T3SS_Stator/FliH"/>
</dbReference>
<evidence type="ECO:0000313" key="9">
    <source>
        <dbReference type="Proteomes" id="UP001501803"/>
    </source>
</evidence>
<evidence type="ECO:0000259" key="7">
    <source>
        <dbReference type="Pfam" id="PF02108"/>
    </source>
</evidence>
<evidence type="ECO:0000256" key="6">
    <source>
        <dbReference type="ARBA" id="ARBA00023225"/>
    </source>
</evidence>
<dbReference type="Pfam" id="PF02108">
    <property type="entry name" value="FliH"/>
    <property type="match status" value="1"/>
</dbReference>
<dbReference type="InterPro" id="IPR018035">
    <property type="entry name" value="Flagellar_FliH/T3SS_HrpE"/>
</dbReference>